<dbReference type="Pfam" id="PF00884">
    <property type="entry name" value="Sulfatase"/>
    <property type="match status" value="1"/>
</dbReference>
<protein>
    <recommendedName>
        <fullName evidence="3">Sulfatase N-terminal domain-containing protein</fullName>
    </recommendedName>
</protein>
<evidence type="ECO:0000313" key="4">
    <source>
        <dbReference type="EMBL" id="GAA1736038.1"/>
    </source>
</evidence>
<sequence>MVTTERRAPAHAAPNVVLVLADDLGIGDLGCYGSPLIRTPHVDALARTGLRAEAMYAAAATDTPSRAGLFTGRHGARYGLPASLGPDSTAGLPADAVTVASSLRAAGYATGLFGQWRLGGAEGSHPLDHGFGRFTGSLYGTDVSPVEWVDGRDAVGELDPATATRRIADDAVSFAQEVGAGDGRGAAGRRPYLAVLSLLAPHAPFAAEEPDRGRSRAGLYGDVVETLDDAVGDLVRRLRRLRRRDERTLVVVTSDNGPAYEGRTQRRRGRKPEVFDGGVRVPFVASWLDGGRGVRDAVPRSLLDVTPTLAALAGAGAPEDLDGQDFSALLTGGRAADRGPVPLFAGPHLNAIRSGRWKLHVAFGADQRQYMPQLYDLEADVRENYNVATLHPDVVDQLTGRLEAVRADVAAEAAARTPGEAA</sequence>
<dbReference type="Proteomes" id="UP001501138">
    <property type="component" value="Unassembled WGS sequence"/>
</dbReference>
<keyword evidence="2" id="KW-0378">Hydrolase</keyword>
<dbReference type="SUPFAM" id="SSF53649">
    <property type="entry name" value="Alkaline phosphatase-like"/>
    <property type="match status" value="1"/>
</dbReference>
<name>A0ABP4VS00_9MICO</name>
<dbReference type="InterPro" id="IPR017850">
    <property type="entry name" value="Alkaline_phosphatase_core_sf"/>
</dbReference>
<gene>
    <name evidence="4" type="ORF">GCM10009809_34020</name>
</gene>
<dbReference type="InterPro" id="IPR050738">
    <property type="entry name" value="Sulfatase"/>
</dbReference>
<accession>A0ABP4VS00</accession>
<evidence type="ECO:0000256" key="2">
    <source>
        <dbReference type="ARBA" id="ARBA00022801"/>
    </source>
</evidence>
<dbReference type="EMBL" id="BAAAPM010000008">
    <property type="protein sequence ID" value="GAA1736038.1"/>
    <property type="molecule type" value="Genomic_DNA"/>
</dbReference>
<dbReference type="Gene3D" id="3.40.720.10">
    <property type="entry name" value="Alkaline Phosphatase, subunit A"/>
    <property type="match status" value="1"/>
</dbReference>
<evidence type="ECO:0000313" key="5">
    <source>
        <dbReference type="Proteomes" id="UP001501138"/>
    </source>
</evidence>
<comment type="caution">
    <text evidence="4">The sequence shown here is derived from an EMBL/GenBank/DDBJ whole genome shotgun (WGS) entry which is preliminary data.</text>
</comment>
<comment type="similarity">
    <text evidence="1">Belongs to the sulfatase family.</text>
</comment>
<dbReference type="PANTHER" id="PTHR42693">
    <property type="entry name" value="ARYLSULFATASE FAMILY MEMBER"/>
    <property type="match status" value="1"/>
</dbReference>
<dbReference type="InterPro" id="IPR000917">
    <property type="entry name" value="Sulfatase_N"/>
</dbReference>
<evidence type="ECO:0000259" key="3">
    <source>
        <dbReference type="Pfam" id="PF00884"/>
    </source>
</evidence>
<dbReference type="PANTHER" id="PTHR42693:SF53">
    <property type="entry name" value="ENDO-4-O-SULFATASE"/>
    <property type="match status" value="1"/>
</dbReference>
<keyword evidence="5" id="KW-1185">Reference proteome</keyword>
<feature type="domain" description="Sulfatase N-terminal" evidence="3">
    <location>
        <begin position="14"/>
        <end position="315"/>
    </location>
</feature>
<reference evidence="5" key="1">
    <citation type="journal article" date="2019" name="Int. J. Syst. Evol. Microbiol.">
        <title>The Global Catalogue of Microorganisms (GCM) 10K type strain sequencing project: providing services to taxonomists for standard genome sequencing and annotation.</title>
        <authorList>
            <consortium name="The Broad Institute Genomics Platform"/>
            <consortium name="The Broad Institute Genome Sequencing Center for Infectious Disease"/>
            <person name="Wu L."/>
            <person name="Ma J."/>
        </authorList>
    </citation>
    <scope>NUCLEOTIDE SEQUENCE [LARGE SCALE GENOMIC DNA]</scope>
    <source>
        <strain evidence="5">JCM 15589</strain>
    </source>
</reference>
<organism evidence="4 5">
    <name type="scientific">Isoptericola hypogeus</name>
    <dbReference type="NCBI Taxonomy" id="300179"/>
    <lineage>
        <taxon>Bacteria</taxon>
        <taxon>Bacillati</taxon>
        <taxon>Actinomycetota</taxon>
        <taxon>Actinomycetes</taxon>
        <taxon>Micrococcales</taxon>
        <taxon>Promicromonosporaceae</taxon>
        <taxon>Isoptericola</taxon>
    </lineage>
</organism>
<dbReference type="RefSeq" id="WP_344249857.1">
    <property type="nucleotide sequence ID" value="NZ_BAAAPM010000008.1"/>
</dbReference>
<proteinExistence type="inferred from homology"/>
<evidence type="ECO:0000256" key="1">
    <source>
        <dbReference type="ARBA" id="ARBA00008779"/>
    </source>
</evidence>
<dbReference type="Gene3D" id="3.30.1120.10">
    <property type="match status" value="1"/>
</dbReference>